<proteinExistence type="predicted"/>
<dbReference type="Proteomes" id="UP001595075">
    <property type="component" value="Unassembled WGS sequence"/>
</dbReference>
<keyword evidence="3" id="KW-1185">Reference proteome</keyword>
<dbReference type="EMBL" id="JAZHXI010000015">
    <property type="protein sequence ID" value="KAL2063522.1"/>
    <property type="molecule type" value="Genomic_DNA"/>
</dbReference>
<comment type="caution">
    <text evidence="2">The sequence shown here is derived from an EMBL/GenBank/DDBJ whole genome shotgun (WGS) entry which is preliminary data.</text>
</comment>
<keyword evidence="1" id="KW-1133">Transmembrane helix</keyword>
<sequence length="206" mass="23153">MTTFECRLQSSLSGSYRTLKLLLGFYGIVFAAFVEEGLVCVFDIGKILSAWICFLVNPIGEKVGFDGDVNGPGGFGATFAEFECVRRVCVEILGIEDSWYCQVLEHWTVRVSVEVKLWMSIMGLLYMLRAQFGSEGTQDLLFGEDILQALAVEGIRCVLGHRSRDKLSRSGEVWSENSCILQVKVMRRSAHLFVQKDVVNPMIYRS</sequence>
<evidence type="ECO:0000256" key="1">
    <source>
        <dbReference type="SAM" id="Phobius"/>
    </source>
</evidence>
<name>A0ABR4C1E3_9HELO</name>
<gene>
    <name evidence="2" type="ORF">VTL71DRAFT_5327</name>
</gene>
<evidence type="ECO:0000313" key="2">
    <source>
        <dbReference type="EMBL" id="KAL2063522.1"/>
    </source>
</evidence>
<reference evidence="2 3" key="1">
    <citation type="journal article" date="2024" name="Commun. Biol.">
        <title>Comparative genomic analysis of thermophilic fungi reveals convergent evolutionary adaptations and gene losses.</title>
        <authorList>
            <person name="Steindorff A.S."/>
            <person name="Aguilar-Pontes M.V."/>
            <person name="Robinson A.J."/>
            <person name="Andreopoulos B."/>
            <person name="LaButti K."/>
            <person name="Kuo A."/>
            <person name="Mondo S."/>
            <person name="Riley R."/>
            <person name="Otillar R."/>
            <person name="Haridas S."/>
            <person name="Lipzen A."/>
            <person name="Grimwood J."/>
            <person name="Schmutz J."/>
            <person name="Clum A."/>
            <person name="Reid I.D."/>
            <person name="Moisan M.C."/>
            <person name="Butler G."/>
            <person name="Nguyen T.T.M."/>
            <person name="Dewar K."/>
            <person name="Conant G."/>
            <person name="Drula E."/>
            <person name="Henrissat B."/>
            <person name="Hansel C."/>
            <person name="Singer S."/>
            <person name="Hutchinson M.I."/>
            <person name="de Vries R.P."/>
            <person name="Natvig D.O."/>
            <person name="Powell A.J."/>
            <person name="Tsang A."/>
            <person name="Grigoriev I.V."/>
        </authorList>
    </citation>
    <scope>NUCLEOTIDE SEQUENCE [LARGE SCALE GENOMIC DNA]</scope>
    <source>
        <strain evidence="2 3">CBS 494.80</strain>
    </source>
</reference>
<accession>A0ABR4C1E3</accession>
<evidence type="ECO:0000313" key="3">
    <source>
        <dbReference type="Proteomes" id="UP001595075"/>
    </source>
</evidence>
<feature type="transmembrane region" description="Helical" evidence="1">
    <location>
        <begin position="21"/>
        <end position="44"/>
    </location>
</feature>
<protein>
    <submittedName>
        <fullName evidence="2">Uncharacterized protein</fullName>
    </submittedName>
</protein>
<keyword evidence="1" id="KW-0812">Transmembrane</keyword>
<keyword evidence="1" id="KW-0472">Membrane</keyword>
<organism evidence="2 3">
    <name type="scientific">Oculimacula yallundae</name>
    <dbReference type="NCBI Taxonomy" id="86028"/>
    <lineage>
        <taxon>Eukaryota</taxon>
        <taxon>Fungi</taxon>
        <taxon>Dikarya</taxon>
        <taxon>Ascomycota</taxon>
        <taxon>Pezizomycotina</taxon>
        <taxon>Leotiomycetes</taxon>
        <taxon>Helotiales</taxon>
        <taxon>Ploettnerulaceae</taxon>
        <taxon>Oculimacula</taxon>
    </lineage>
</organism>